<dbReference type="SUPFAM" id="SSF101386">
    <property type="entry name" value="all-alpha NTP pyrophosphatases"/>
    <property type="match status" value="1"/>
</dbReference>
<dbReference type="Proteomes" id="UP000002892">
    <property type="component" value="Chromosome"/>
</dbReference>
<gene>
    <name evidence="1" type="ordered locus">Desaci_1954</name>
</gene>
<dbReference type="HOGENOM" id="CLU_110454_2_1_9"/>
<reference evidence="1 2" key="1">
    <citation type="journal article" date="2012" name="J. Bacteriol.">
        <title>Complete genome sequences of Desulfosporosinus orientis DSM765T, Desulfosporosinus youngiae DSM17734T, Desulfosporosinus meridiei DSM13257T, and Desulfosporosinus acidiphilus DSM22704T.</title>
        <authorList>
            <person name="Pester M."/>
            <person name="Brambilla E."/>
            <person name="Alazard D."/>
            <person name="Rattei T."/>
            <person name="Weinmaier T."/>
            <person name="Han J."/>
            <person name="Lucas S."/>
            <person name="Lapidus A."/>
            <person name="Cheng J.F."/>
            <person name="Goodwin L."/>
            <person name="Pitluck S."/>
            <person name="Peters L."/>
            <person name="Ovchinnikova G."/>
            <person name="Teshima H."/>
            <person name="Detter J.C."/>
            <person name="Han C.S."/>
            <person name="Tapia R."/>
            <person name="Land M.L."/>
            <person name="Hauser L."/>
            <person name="Kyrpides N.C."/>
            <person name="Ivanova N.N."/>
            <person name="Pagani I."/>
            <person name="Huntmann M."/>
            <person name="Wei C.L."/>
            <person name="Davenport K.W."/>
            <person name="Daligault H."/>
            <person name="Chain P.S."/>
            <person name="Chen A."/>
            <person name="Mavromatis K."/>
            <person name="Markowitz V."/>
            <person name="Szeto E."/>
            <person name="Mikhailova N."/>
            <person name="Pati A."/>
            <person name="Wagner M."/>
            <person name="Woyke T."/>
            <person name="Ollivier B."/>
            <person name="Klenk H.P."/>
            <person name="Spring S."/>
            <person name="Loy A."/>
        </authorList>
    </citation>
    <scope>NUCLEOTIDE SEQUENCE [LARGE SCALE GENOMIC DNA]</scope>
    <source>
        <strain evidence="2">DSM 22704 / JCM 16185 / SJ4</strain>
    </source>
</reference>
<dbReference type="RefSeq" id="WP_014826937.1">
    <property type="nucleotide sequence ID" value="NC_018068.1"/>
</dbReference>
<dbReference type="EMBL" id="CP003639">
    <property type="protein sequence ID" value="AFM40931.1"/>
    <property type="molecule type" value="Genomic_DNA"/>
</dbReference>
<dbReference type="STRING" id="646529.Desaci_1954"/>
<proteinExistence type="predicted"/>
<dbReference type="GO" id="GO:0047429">
    <property type="term" value="F:nucleoside triphosphate diphosphatase activity"/>
    <property type="evidence" value="ECO:0007669"/>
    <property type="project" value="InterPro"/>
</dbReference>
<evidence type="ECO:0000313" key="1">
    <source>
        <dbReference type="EMBL" id="AFM40931.1"/>
    </source>
</evidence>
<protein>
    <submittedName>
        <fullName evidence="1">Putative pyrophosphatase</fullName>
    </submittedName>
</protein>
<dbReference type="PANTHER" id="PTHR46523:SF1">
    <property type="entry name" value="DCTP PYROPHOSPHATASE 1"/>
    <property type="match status" value="1"/>
</dbReference>
<dbReference type="AlphaFoldDB" id="I4D557"/>
<accession>I4D557</accession>
<dbReference type="PANTHER" id="PTHR46523">
    <property type="entry name" value="DCTP PYROPHOSPHATASE 1"/>
    <property type="match status" value="1"/>
</dbReference>
<dbReference type="OrthoDB" id="9791898at2"/>
<dbReference type="InterPro" id="IPR025984">
    <property type="entry name" value="DCTPP"/>
</dbReference>
<dbReference type="eggNOG" id="COG1694">
    <property type="taxonomic scope" value="Bacteria"/>
</dbReference>
<dbReference type="Pfam" id="PF12643">
    <property type="entry name" value="MazG-like"/>
    <property type="match status" value="1"/>
</dbReference>
<dbReference type="CDD" id="cd11537">
    <property type="entry name" value="NTP-PPase_RS21-C6_like"/>
    <property type="match status" value="1"/>
</dbReference>
<evidence type="ECO:0000313" key="2">
    <source>
        <dbReference type="Proteomes" id="UP000002892"/>
    </source>
</evidence>
<dbReference type="Gene3D" id="1.10.287.1080">
    <property type="entry name" value="MazG-like"/>
    <property type="match status" value="1"/>
</dbReference>
<dbReference type="PIRSF" id="PIRSF029826">
    <property type="entry name" value="UCP029826_pph"/>
    <property type="match status" value="1"/>
</dbReference>
<sequence length="109" mass="12961">MEDLINYILKFRDDRNWSQYHNPKDLAISLSLEASELLENFQWRTSEEAIDEKFEDIKDEIADVFIYLILLSDRLGIKLSPVVRDKLLKNEQKYPVSKSYGSRKKYSEL</sequence>
<organism evidence="1 2">
    <name type="scientific">Desulfosporosinus acidiphilus (strain DSM 22704 / JCM 16185 / SJ4)</name>
    <dbReference type="NCBI Taxonomy" id="646529"/>
    <lineage>
        <taxon>Bacteria</taxon>
        <taxon>Bacillati</taxon>
        <taxon>Bacillota</taxon>
        <taxon>Clostridia</taxon>
        <taxon>Eubacteriales</taxon>
        <taxon>Desulfitobacteriaceae</taxon>
        <taxon>Desulfosporosinus</taxon>
    </lineage>
</organism>
<dbReference type="GO" id="GO:0009143">
    <property type="term" value="P:nucleoside triphosphate catabolic process"/>
    <property type="evidence" value="ECO:0007669"/>
    <property type="project" value="InterPro"/>
</dbReference>
<keyword evidence="2" id="KW-1185">Reference proteome</keyword>
<name>I4D557_DESAJ</name>
<dbReference type="KEGG" id="dai:Desaci_1954"/>
<dbReference type="InterPro" id="IPR052555">
    <property type="entry name" value="dCTP_Pyrophosphatase"/>
</dbReference>